<dbReference type="InterPro" id="IPR035965">
    <property type="entry name" value="PAS-like_dom_sf"/>
</dbReference>
<dbReference type="AlphaFoldDB" id="A0AA49JIJ3"/>
<dbReference type="Pfam" id="PF00196">
    <property type="entry name" value="GerE"/>
    <property type="match status" value="1"/>
</dbReference>
<dbReference type="GO" id="GO:0006355">
    <property type="term" value="P:regulation of DNA-templated transcription"/>
    <property type="evidence" value="ECO:0007669"/>
    <property type="project" value="InterPro"/>
</dbReference>
<dbReference type="InterPro" id="IPR016032">
    <property type="entry name" value="Sig_transdc_resp-reg_C-effctor"/>
</dbReference>
<protein>
    <submittedName>
        <fullName evidence="5">LuxR C-terminal-related transcriptional regulator</fullName>
    </submittedName>
</protein>
<evidence type="ECO:0000256" key="3">
    <source>
        <dbReference type="ARBA" id="ARBA00023163"/>
    </source>
</evidence>
<dbReference type="SUPFAM" id="SSF55785">
    <property type="entry name" value="PYP-like sensor domain (PAS domain)"/>
    <property type="match status" value="1"/>
</dbReference>
<proteinExistence type="predicted"/>
<reference evidence="5" key="1">
    <citation type="journal article" date="2023" name="Comput. Struct. Biotechnol. J.">
        <title>Discovery of a novel marine Bacteroidetes with a rich repertoire of carbohydrate-active enzymes.</title>
        <authorList>
            <person name="Chen B."/>
            <person name="Liu G."/>
            <person name="Chen Q."/>
            <person name="Wang H."/>
            <person name="Liu L."/>
            <person name="Tang K."/>
        </authorList>
    </citation>
    <scope>NUCLEOTIDE SEQUENCE</scope>
    <source>
        <strain evidence="5">TK19036</strain>
    </source>
</reference>
<dbReference type="SUPFAM" id="SSF46894">
    <property type="entry name" value="C-terminal effector domain of the bipartite response regulators"/>
    <property type="match status" value="1"/>
</dbReference>
<organism evidence="5">
    <name type="scientific">Roseihalotalea indica</name>
    <dbReference type="NCBI Taxonomy" id="2867963"/>
    <lineage>
        <taxon>Bacteria</taxon>
        <taxon>Pseudomonadati</taxon>
        <taxon>Bacteroidota</taxon>
        <taxon>Cytophagia</taxon>
        <taxon>Cytophagales</taxon>
        <taxon>Catalimonadaceae</taxon>
        <taxon>Roseihalotalea</taxon>
    </lineage>
</organism>
<reference evidence="5" key="2">
    <citation type="journal article" date="2024" name="Antonie Van Leeuwenhoek">
        <title>Roseihalotalea indica gen. nov., sp. nov., a halophilic Bacteroidetes from mesopelagic Southwest Indian Ocean with higher carbohydrate metabolic potential.</title>
        <authorList>
            <person name="Chen B."/>
            <person name="Zhang M."/>
            <person name="Lin D."/>
            <person name="Ye J."/>
            <person name="Tang K."/>
        </authorList>
    </citation>
    <scope>NUCLEOTIDE SEQUENCE</scope>
    <source>
        <strain evidence="5">TK19036</strain>
    </source>
</reference>
<dbReference type="PROSITE" id="PS50043">
    <property type="entry name" value="HTH_LUXR_2"/>
    <property type="match status" value="1"/>
</dbReference>
<dbReference type="InterPro" id="IPR000792">
    <property type="entry name" value="Tscrpt_reg_LuxR_C"/>
</dbReference>
<dbReference type="SMART" id="SM00421">
    <property type="entry name" value="HTH_LUXR"/>
    <property type="match status" value="1"/>
</dbReference>
<dbReference type="Gene3D" id="3.30.450.20">
    <property type="entry name" value="PAS domain"/>
    <property type="match status" value="1"/>
</dbReference>
<feature type="domain" description="HTH luxR-type" evidence="4">
    <location>
        <begin position="176"/>
        <end position="241"/>
    </location>
</feature>
<keyword evidence="3" id="KW-0804">Transcription</keyword>
<dbReference type="CDD" id="cd06170">
    <property type="entry name" value="LuxR_C_like"/>
    <property type="match status" value="1"/>
</dbReference>
<keyword evidence="1" id="KW-0805">Transcription regulation</keyword>
<dbReference type="Gene3D" id="1.10.10.10">
    <property type="entry name" value="Winged helix-like DNA-binding domain superfamily/Winged helix DNA-binding domain"/>
    <property type="match status" value="1"/>
</dbReference>
<dbReference type="EMBL" id="CP120682">
    <property type="protein sequence ID" value="WKN35367.1"/>
    <property type="molecule type" value="Genomic_DNA"/>
</dbReference>
<evidence type="ECO:0000256" key="2">
    <source>
        <dbReference type="ARBA" id="ARBA00023125"/>
    </source>
</evidence>
<evidence type="ECO:0000256" key="1">
    <source>
        <dbReference type="ARBA" id="ARBA00023015"/>
    </source>
</evidence>
<evidence type="ECO:0000313" key="5">
    <source>
        <dbReference type="EMBL" id="WKN35367.1"/>
    </source>
</evidence>
<evidence type="ECO:0000259" key="4">
    <source>
        <dbReference type="PROSITE" id="PS50043"/>
    </source>
</evidence>
<keyword evidence="2" id="KW-0238">DNA-binding</keyword>
<sequence>MDSPDSPIDLSKDAYQKIRLDMERGISSIGPSFYVIHDYRNQHYRFLNEGINQVLGYTLDTSLSIQEFQHLIHPEDIRAFRAIEEKWHEHVSCWANHPNASFTINFDFRVRHSSKKIIRLLLQVVHSEFDEAGRLLFSIEKCTDISCWKRTGAMVLSIIGNKTSQNLVFQPQPEDKRDRPCYLSKSELKILRLLAQGKSSKEIASTLKITFNTANTHRRNILRKTGVRNTTQLVKYTLSRQLP</sequence>
<dbReference type="PANTHER" id="PTHR44688:SF16">
    <property type="entry name" value="DNA-BINDING TRANSCRIPTIONAL ACTIVATOR DEVR_DOSR"/>
    <property type="match status" value="1"/>
</dbReference>
<dbReference type="PANTHER" id="PTHR44688">
    <property type="entry name" value="DNA-BINDING TRANSCRIPTIONAL ACTIVATOR DEVR_DOSR"/>
    <property type="match status" value="1"/>
</dbReference>
<dbReference type="GO" id="GO:0003677">
    <property type="term" value="F:DNA binding"/>
    <property type="evidence" value="ECO:0007669"/>
    <property type="project" value="UniProtKB-KW"/>
</dbReference>
<gene>
    <name evidence="5" type="ORF">K4G66_23615</name>
</gene>
<name>A0AA49JIJ3_9BACT</name>
<dbReference type="InterPro" id="IPR036388">
    <property type="entry name" value="WH-like_DNA-bd_sf"/>
</dbReference>
<accession>A0AA49JIJ3</accession>
<dbReference type="PRINTS" id="PR00038">
    <property type="entry name" value="HTHLUXR"/>
</dbReference>